<dbReference type="Pfam" id="PF00059">
    <property type="entry name" value="Lectin_C"/>
    <property type="match status" value="1"/>
</dbReference>
<name>A0A8C7RQZ4_ONCMY</name>
<dbReference type="GeneTree" id="ENSGT01100000263473"/>
<proteinExistence type="predicted"/>
<dbReference type="InterPro" id="IPR001304">
    <property type="entry name" value="C-type_lectin-like"/>
</dbReference>
<reference evidence="2" key="2">
    <citation type="submission" date="2025-08" db="UniProtKB">
        <authorList>
            <consortium name="Ensembl"/>
        </authorList>
    </citation>
    <scope>IDENTIFICATION</scope>
</reference>
<accession>A0A8C7RQZ4</accession>
<dbReference type="SUPFAM" id="SSF56436">
    <property type="entry name" value="C-type lectin-like"/>
    <property type="match status" value="1"/>
</dbReference>
<evidence type="ECO:0000259" key="1">
    <source>
        <dbReference type="PROSITE" id="PS50041"/>
    </source>
</evidence>
<dbReference type="InterPro" id="IPR016186">
    <property type="entry name" value="C-type_lectin-like/link_sf"/>
</dbReference>
<dbReference type="Gene3D" id="3.10.100.10">
    <property type="entry name" value="Mannose-Binding Protein A, subunit A"/>
    <property type="match status" value="1"/>
</dbReference>
<sequence length="157" mass="18263">MTKCENYLIYLMKTSHQPNIRLNSGEQDTNLTYVLIQENRTWIDAQSYCRQHHIDLVSVRNQTENTEMKQKISLRGLPVWIGLFQDSWRWSDQSDSSFRNGTLGHPDASGQNCVALFFESVNSAKWVKHPCDHRHNFICNSGKLQYSPLDLPDIMMT</sequence>
<dbReference type="PANTHER" id="PTHR45784:SF5">
    <property type="entry name" value="C-TYPE LECTIN DOMAIN FAMILY 20 MEMBER A-RELATED"/>
    <property type="match status" value="1"/>
</dbReference>
<dbReference type="AlphaFoldDB" id="A0A8C7RQZ4"/>
<dbReference type="PANTHER" id="PTHR45784">
    <property type="entry name" value="C-TYPE LECTIN DOMAIN FAMILY 20 MEMBER A-RELATED"/>
    <property type="match status" value="1"/>
</dbReference>
<keyword evidence="3" id="KW-1185">Reference proteome</keyword>
<dbReference type="InterPro" id="IPR016187">
    <property type="entry name" value="CTDL_fold"/>
</dbReference>
<reference evidence="2" key="1">
    <citation type="submission" date="2020-07" db="EMBL/GenBank/DDBJ databases">
        <title>A long reads based de novo assembly of the rainbow trout Arlee double haploid line genome.</title>
        <authorList>
            <person name="Gao G."/>
            <person name="Palti Y."/>
        </authorList>
    </citation>
    <scope>NUCLEOTIDE SEQUENCE [LARGE SCALE GENOMIC DNA]</scope>
</reference>
<feature type="domain" description="C-type lectin" evidence="1">
    <location>
        <begin position="33"/>
        <end position="140"/>
    </location>
</feature>
<protein>
    <recommendedName>
        <fullName evidence="1">C-type lectin domain-containing protein</fullName>
    </recommendedName>
</protein>
<dbReference type="Ensembl" id="ENSOMYT00000059487.2">
    <property type="protein sequence ID" value="ENSOMYP00000054638.2"/>
    <property type="gene ID" value="ENSOMYG00000025148.2"/>
</dbReference>
<organism evidence="2 3">
    <name type="scientific">Oncorhynchus mykiss</name>
    <name type="common">Rainbow trout</name>
    <name type="synonym">Salmo gairdneri</name>
    <dbReference type="NCBI Taxonomy" id="8022"/>
    <lineage>
        <taxon>Eukaryota</taxon>
        <taxon>Metazoa</taxon>
        <taxon>Chordata</taxon>
        <taxon>Craniata</taxon>
        <taxon>Vertebrata</taxon>
        <taxon>Euteleostomi</taxon>
        <taxon>Actinopterygii</taxon>
        <taxon>Neopterygii</taxon>
        <taxon>Teleostei</taxon>
        <taxon>Protacanthopterygii</taxon>
        <taxon>Salmoniformes</taxon>
        <taxon>Salmonidae</taxon>
        <taxon>Salmoninae</taxon>
        <taxon>Oncorhynchus</taxon>
    </lineage>
</organism>
<dbReference type="SMART" id="SM00034">
    <property type="entry name" value="CLECT"/>
    <property type="match status" value="1"/>
</dbReference>
<dbReference type="Proteomes" id="UP000694395">
    <property type="component" value="Chromosome 21"/>
</dbReference>
<evidence type="ECO:0000313" key="3">
    <source>
        <dbReference type="Proteomes" id="UP000694395"/>
    </source>
</evidence>
<dbReference type="PROSITE" id="PS50041">
    <property type="entry name" value="C_TYPE_LECTIN_2"/>
    <property type="match status" value="1"/>
</dbReference>
<evidence type="ECO:0000313" key="2">
    <source>
        <dbReference type="Ensembl" id="ENSOMYP00000054638.2"/>
    </source>
</evidence>
<reference evidence="2" key="3">
    <citation type="submission" date="2025-09" db="UniProtKB">
        <authorList>
            <consortium name="Ensembl"/>
        </authorList>
    </citation>
    <scope>IDENTIFICATION</scope>
</reference>